<evidence type="ECO:0000313" key="5">
    <source>
        <dbReference type="Proteomes" id="UP000663870"/>
    </source>
</evidence>
<evidence type="ECO:0000313" key="3">
    <source>
        <dbReference type="EMBL" id="CAF0901495.1"/>
    </source>
</evidence>
<dbReference type="EMBL" id="CAJNOH010000017">
    <property type="protein sequence ID" value="CAF0759210.1"/>
    <property type="molecule type" value="Genomic_DNA"/>
</dbReference>
<keyword evidence="5" id="KW-1185">Reference proteome</keyword>
<protein>
    <recommendedName>
        <fullName evidence="1">F-box domain-containing protein</fullName>
    </recommendedName>
</protein>
<dbReference type="InterPro" id="IPR001810">
    <property type="entry name" value="F-box_dom"/>
</dbReference>
<evidence type="ECO:0000259" key="1">
    <source>
        <dbReference type="PROSITE" id="PS50181"/>
    </source>
</evidence>
<comment type="caution">
    <text evidence="2">The sequence shown here is derived from an EMBL/GenBank/DDBJ whole genome shotgun (WGS) entry which is preliminary data.</text>
</comment>
<name>A0A813Q0Q4_9BILA</name>
<evidence type="ECO:0000313" key="4">
    <source>
        <dbReference type="Proteomes" id="UP000663854"/>
    </source>
</evidence>
<dbReference type="Proteomes" id="UP000663870">
    <property type="component" value="Unassembled WGS sequence"/>
</dbReference>
<reference evidence="2" key="1">
    <citation type="submission" date="2021-02" db="EMBL/GenBank/DDBJ databases">
        <authorList>
            <person name="Nowell W R."/>
        </authorList>
    </citation>
    <scope>NUCLEOTIDE SEQUENCE</scope>
</reference>
<proteinExistence type="predicted"/>
<accession>A0A813Q0Q4</accession>
<organism evidence="2 4">
    <name type="scientific">Rotaria sordida</name>
    <dbReference type="NCBI Taxonomy" id="392033"/>
    <lineage>
        <taxon>Eukaryota</taxon>
        <taxon>Metazoa</taxon>
        <taxon>Spiralia</taxon>
        <taxon>Gnathifera</taxon>
        <taxon>Rotifera</taxon>
        <taxon>Eurotatoria</taxon>
        <taxon>Bdelloidea</taxon>
        <taxon>Philodinida</taxon>
        <taxon>Philodinidae</taxon>
        <taxon>Rotaria</taxon>
    </lineage>
</organism>
<evidence type="ECO:0000313" key="2">
    <source>
        <dbReference type="EMBL" id="CAF0759210.1"/>
    </source>
</evidence>
<dbReference type="EMBL" id="CAJNOL010000166">
    <property type="protein sequence ID" value="CAF0901495.1"/>
    <property type="molecule type" value="Genomic_DNA"/>
</dbReference>
<feature type="domain" description="F-box" evidence="1">
    <location>
        <begin position="3"/>
        <end position="55"/>
    </location>
</feature>
<gene>
    <name evidence="3" type="ORF">JXQ802_LOCUS9175</name>
    <name evidence="2" type="ORF">PYM288_LOCUS2504</name>
</gene>
<dbReference type="AlphaFoldDB" id="A0A813Q0Q4"/>
<sequence length="567" mass="67678">MHHMNLESMPDEIILEIFDYISSCDLIYSFYNLNQRFNSIIDGIHLHLDLSYVQQKKFLFTCHYILPNFSQQIYSIKLSNKQTIDGINYYLEQSKYYQQEQMKTLILIEPTIEQFIKLISCFPFLRTLIIKTTDYLIIPIEFIPQTLRICRISNCQIDFLSANISEKIYFIEELNLKISNINCLFILLYSMIYLKHLTCHISENSSIIINSKENFQKSLKFLNYLKLNVCSISFKYIENLLNLCPNLISFIYTYTTGLKSSYDNEHIDIERWNNLFINKLNRLKIFDLHISINIDSQRDLILITKKFQNLNFFLKNNIRIIYEITSYKHIICTIPFIKSHLNNYINKSSLTNIHDSYSRIRHFDLVLNQTILHQQQHIIRCPLVHSFYLGLYDNLTPIEHQSRILLKQSISFVYLKHFELYGTCIKNGFVVQLLTKMTNLNSLTLPLNHLISCQFNEIIRQNMKKIKKLQLALTESISIDYLKNILIPIFPNLHSMSFAIDNKIHSFDKILLTMIGQYNNNNNDNYLKYLMFLELFALDQDWNQSMLIQLKKFIRYKNNYRFLYIWL</sequence>
<dbReference type="PROSITE" id="PS50181">
    <property type="entry name" value="FBOX"/>
    <property type="match status" value="1"/>
</dbReference>
<dbReference type="Proteomes" id="UP000663854">
    <property type="component" value="Unassembled WGS sequence"/>
</dbReference>